<dbReference type="InterPro" id="IPR044147">
    <property type="entry name" value="UdgB-like"/>
</dbReference>
<dbReference type="Pfam" id="PF03167">
    <property type="entry name" value="UDG"/>
    <property type="match status" value="1"/>
</dbReference>
<dbReference type="InterPro" id="IPR051536">
    <property type="entry name" value="UDG_Type-4/5"/>
</dbReference>
<keyword evidence="4" id="KW-0378">Hydrolase</keyword>
<evidence type="ECO:0000256" key="1">
    <source>
        <dbReference type="ARBA" id="ARBA00022485"/>
    </source>
</evidence>
<dbReference type="GO" id="GO:0046872">
    <property type="term" value="F:metal ion binding"/>
    <property type="evidence" value="ECO:0007669"/>
    <property type="project" value="UniProtKB-KW"/>
</dbReference>
<dbReference type="SMART" id="SM00986">
    <property type="entry name" value="UDG"/>
    <property type="match status" value="1"/>
</dbReference>
<evidence type="ECO:0000256" key="7">
    <source>
        <dbReference type="ARBA" id="ARBA00023204"/>
    </source>
</evidence>
<keyword evidence="3" id="KW-0227">DNA damage</keyword>
<keyword evidence="6" id="KW-0411">Iron-sulfur</keyword>
<dbReference type="Proteomes" id="UP000094172">
    <property type="component" value="Unassembled WGS sequence"/>
</dbReference>
<reference evidence="11 12" key="1">
    <citation type="journal article" date="2016" name="Environ. Microbiol.">
        <title>New Methyloceanibacter diversity from North Sea sediments includes methanotroph containing solely the soluble methane monooxygenase.</title>
        <authorList>
            <person name="Vekeman B."/>
            <person name="Kerckhof F.M."/>
            <person name="Cremers G."/>
            <person name="de Vos P."/>
            <person name="Vandamme P."/>
            <person name="Boon N."/>
            <person name="Op den Camp H.J."/>
            <person name="Heylen K."/>
        </authorList>
    </citation>
    <scope>NUCLEOTIDE SEQUENCE [LARGE SCALE GENOMIC DNA]</scope>
    <source>
        <strain evidence="11 12">R-67176</strain>
    </source>
</reference>
<comment type="caution">
    <text evidence="11">The sequence shown here is derived from an EMBL/GenBank/DDBJ whole genome shotgun (WGS) entry which is preliminary data.</text>
</comment>
<dbReference type="SMART" id="SM00987">
    <property type="entry name" value="UreE_C"/>
    <property type="match status" value="1"/>
</dbReference>
<dbReference type="AlphaFoldDB" id="A0A1E3VKQ9"/>
<name>A0A1E3VKQ9_9HYPH</name>
<evidence type="ECO:0000259" key="10">
    <source>
        <dbReference type="SMART" id="SM00986"/>
    </source>
</evidence>
<dbReference type="InterPro" id="IPR005122">
    <property type="entry name" value="Uracil-DNA_glycosylase-like"/>
</dbReference>
<feature type="domain" description="Uracil-DNA glycosylase-like" evidence="10">
    <location>
        <begin position="40"/>
        <end position="207"/>
    </location>
</feature>
<dbReference type="PANTHER" id="PTHR33693">
    <property type="entry name" value="TYPE-5 URACIL-DNA GLYCOSYLASE"/>
    <property type="match status" value="1"/>
</dbReference>
<evidence type="ECO:0000256" key="5">
    <source>
        <dbReference type="ARBA" id="ARBA00023004"/>
    </source>
</evidence>
<comment type="similarity">
    <text evidence="8">Belongs to the uracil-DNA glycosylase (UDG) superfamily. Type 5 (UDGb) family.</text>
</comment>
<dbReference type="InterPro" id="IPR036895">
    <property type="entry name" value="Uracil-DNA_glycosylase-like_sf"/>
</dbReference>
<dbReference type="GO" id="GO:0004844">
    <property type="term" value="F:uracil DNA N-glycosylase activity"/>
    <property type="evidence" value="ECO:0007669"/>
    <property type="project" value="InterPro"/>
</dbReference>
<evidence type="ECO:0000256" key="6">
    <source>
        <dbReference type="ARBA" id="ARBA00023014"/>
    </source>
</evidence>
<protein>
    <recommendedName>
        <fullName evidence="9">Type-5 uracil-DNA glycosylase</fullName>
    </recommendedName>
</protein>
<dbReference type="GO" id="GO:0033958">
    <property type="term" value="F:DNA-deoxyinosine glycosylase activity"/>
    <property type="evidence" value="ECO:0007669"/>
    <property type="project" value="InterPro"/>
</dbReference>
<sequence>MVATNIIAEPKTDCVLCERLVAFRHDNAVAHPDWYNGAVPSFGPETARLLIVGLAPGLRGANRTGRPFWGDFAGDLLYPTLLKTGLAQGEHDVLRPEALSLVDCMITNAVRCVPPQNKPTGGEIKCCRQFLDGRKAALPNLRALLAIGRVAHDSILSSYAVKKRDYPFAHGARHKLPGGLLLFDTFHCSRLNTNTGRLTPEMFERVVADAAASVRD</sequence>
<dbReference type="PANTHER" id="PTHR33693:SF3">
    <property type="entry name" value="TYPE-5 URACIL-DNA GLYCOSYLASE"/>
    <property type="match status" value="1"/>
</dbReference>
<dbReference type="Gene3D" id="3.40.470.10">
    <property type="entry name" value="Uracil-DNA glycosylase-like domain"/>
    <property type="match status" value="1"/>
</dbReference>
<dbReference type="GO" id="GO:0051539">
    <property type="term" value="F:4 iron, 4 sulfur cluster binding"/>
    <property type="evidence" value="ECO:0007669"/>
    <property type="project" value="UniProtKB-KW"/>
</dbReference>
<keyword evidence="7" id="KW-0234">DNA repair</keyword>
<evidence type="ECO:0000256" key="8">
    <source>
        <dbReference type="ARBA" id="ARBA00023779"/>
    </source>
</evidence>
<dbReference type="STRING" id="1774970.AUC70_11175"/>
<evidence type="ECO:0000256" key="4">
    <source>
        <dbReference type="ARBA" id="ARBA00022801"/>
    </source>
</evidence>
<evidence type="ECO:0000256" key="2">
    <source>
        <dbReference type="ARBA" id="ARBA00022723"/>
    </source>
</evidence>
<keyword evidence="5" id="KW-0408">Iron</keyword>
<dbReference type="EMBL" id="LPWE01000013">
    <property type="protein sequence ID" value="ODR94119.1"/>
    <property type="molecule type" value="Genomic_DNA"/>
</dbReference>
<evidence type="ECO:0000256" key="9">
    <source>
        <dbReference type="ARBA" id="ARBA00023887"/>
    </source>
</evidence>
<keyword evidence="1" id="KW-0004">4Fe-4S</keyword>
<dbReference type="SUPFAM" id="SSF52141">
    <property type="entry name" value="Uracil-DNA glycosylase-like"/>
    <property type="match status" value="1"/>
</dbReference>
<dbReference type="CDD" id="cd10031">
    <property type="entry name" value="UDG-F5_TTUDGB_like"/>
    <property type="match status" value="1"/>
</dbReference>
<gene>
    <name evidence="11" type="ORF">AUC70_11175</name>
</gene>
<evidence type="ECO:0000313" key="12">
    <source>
        <dbReference type="Proteomes" id="UP000094172"/>
    </source>
</evidence>
<keyword evidence="12" id="KW-1185">Reference proteome</keyword>
<organism evidence="11 12">
    <name type="scientific">Methyloceanibacter stevinii</name>
    <dbReference type="NCBI Taxonomy" id="1774970"/>
    <lineage>
        <taxon>Bacteria</taxon>
        <taxon>Pseudomonadati</taxon>
        <taxon>Pseudomonadota</taxon>
        <taxon>Alphaproteobacteria</taxon>
        <taxon>Hyphomicrobiales</taxon>
        <taxon>Hyphomicrobiaceae</taxon>
        <taxon>Methyloceanibacter</taxon>
    </lineage>
</organism>
<keyword evidence="2" id="KW-0479">Metal-binding</keyword>
<evidence type="ECO:0000313" key="11">
    <source>
        <dbReference type="EMBL" id="ODR94119.1"/>
    </source>
</evidence>
<evidence type="ECO:0000256" key="3">
    <source>
        <dbReference type="ARBA" id="ARBA00022763"/>
    </source>
</evidence>
<proteinExistence type="inferred from homology"/>
<accession>A0A1E3VKQ9</accession>
<dbReference type="GO" id="GO:0006284">
    <property type="term" value="P:base-excision repair"/>
    <property type="evidence" value="ECO:0007669"/>
    <property type="project" value="InterPro"/>
</dbReference>